<dbReference type="SUPFAM" id="SSF68923">
    <property type="entry name" value="PEP carboxykinase N-terminal domain"/>
    <property type="match status" value="1"/>
</dbReference>
<dbReference type="Proteomes" id="UP000799049">
    <property type="component" value="Unassembled WGS sequence"/>
</dbReference>
<dbReference type="GO" id="GO:0017076">
    <property type="term" value="F:purine nucleotide binding"/>
    <property type="evidence" value="ECO:0007669"/>
    <property type="project" value="InterPro"/>
</dbReference>
<name>A0A8K0F0T7_ANDGO</name>
<protein>
    <submittedName>
        <fullName evidence="1">Mitochondrial phosphoenolpyruvate carboxykinase</fullName>
    </submittedName>
</protein>
<accession>A0A8K0F0T7</accession>
<evidence type="ECO:0000313" key="2">
    <source>
        <dbReference type="Proteomes" id="UP000799049"/>
    </source>
</evidence>
<keyword evidence="2" id="KW-1185">Reference proteome</keyword>
<dbReference type="AlphaFoldDB" id="A0A8K0F0T7"/>
<comment type="caution">
    <text evidence="1">The sequence shown here is derived from an EMBL/GenBank/DDBJ whole genome shotgun (WGS) entry which is preliminary data.</text>
</comment>
<reference evidence="1" key="1">
    <citation type="submission" date="2019-09" db="EMBL/GenBank/DDBJ databases">
        <title>The Mitochondrial Proteome of the Jakobid, Andalucia godoyi, a Protist With the Most Gene-Rich and Bacteria-Like Mitochondrial Genome.</title>
        <authorList>
            <person name="Gray M.W."/>
            <person name="Burger G."/>
            <person name="Derelle R."/>
            <person name="Klimes V."/>
            <person name="Leger M."/>
            <person name="Sarrasin M."/>
            <person name="Vlcek C."/>
            <person name="Roger A.J."/>
            <person name="Elias M."/>
            <person name="Lang B.F."/>
        </authorList>
    </citation>
    <scope>NUCLEOTIDE SEQUENCE</scope>
    <source>
        <strain evidence="1">And28</strain>
    </source>
</reference>
<organism evidence="1 2">
    <name type="scientific">Andalucia godoyi</name>
    <name type="common">Flagellate</name>
    <dbReference type="NCBI Taxonomy" id="505711"/>
    <lineage>
        <taxon>Eukaryota</taxon>
        <taxon>Discoba</taxon>
        <taxon>Jakobida</taxon>
        <taxon>Andalucina</taxon>
        <taxon>Andaluciidae</taxon>
        <taxon>Andalucia</taxon>
    </lineage>
</organism>
<dbReference type="GO" id="GO:0006094">
    <property type="term" value="P:gluconeogenesis"/>
    <property type="evidence" value="ECO:0007669"/>
    <property type="project" value="InterPro"/>
</dbReference>
<dbReference type="GO" id="GO:0004611">
    <property type="term" value="F:phosphoenolpyruvate carboxykinase activity"/>
    <property type="evidence" value="ECO:0007669"/>
    <property type="project" value="InterPro"/>
</dbReference>
<dbReference type="EMBL" id="VRVR01000026">
    <property type="protein sequence ID" value="KAF0852601.1"/>
    <property type="molecule type" value="Genomic_DNA"/>
</dbReference>
<dbReference type="Gene3D" id="3.40.449.10">
    <property type="entry name" value="Phosphoenolpyruvate Carboxykinase, domain 1"/>
    <property type="match status" value="1"/>
</dbReference>
<dbReference type="OrthoDB" id="68755at2759"/>
<evidence type="ECO:0000313" key="1">
    <source>
        <dbReference type="EMBL" id="KAF0852601.1"/>
    </source>
</evidence>
<sequence>MLRVGLRRLFHSTPVLSSAQAAIAAHNAKASGSVASVLAAAPQMYPRKVAGVSPAVNWSLADDRITPAGQAFRNASLSDLVSASWAPSDKDGVLSIPAVSSAAVSSVFLVEGTLPTSALTTPAAGINANASLSLTDYNAVMRSVTGYLSQVPQVWVADGTVGSHRSAETGVRVVSDNSVSSLAAQILLNRIPRVNDPMSFVRSARVFVAPGFAVPADLASKLPKGLSGDAGAVIVNLRSKVAAILGSVSVTLLQQTLSSLGSFASKAPVFFGSIAKNSLIVGRGANSRLLFLAEGPAVSFGFRAATSASPSEGQKVVLRDGVSNTVLQSDAGIASRPNLVKASENVVLTMSNAKGVSKVQKGVSEDDLAALVLASLEGVVLAADAVANARAIARIISSSNVFVSSPQDAQSVSGKESSSDAGFASVLDATRARWATLTAPKADTK</sequence>
<gene>
    <name evidence="1" type="ORF">ANDGO_03560</name>
</gene>
<dbReference type="InterPro" id="IPR008210">
    <property type="entry name" value="PEP_carboxykinase_N"/>
</dbReference>
<proteinExistence type="predicted"/>